<evidence type="ECO:0000256" key="3">
    <source>
        <dbReference type="PROSITE-ProRule" id="PRU00339"/>
    </source>
</evidence>
<feature type="non-terminal residue" evidence="4">
    <location>
        <position position="152"/>
    </location>
</feature>
<reference evidence="4" key="1">
    <citation type="journal article" date="2013" name="Environ. Microbiol.">
        <title>Seasonally variable intestinal metagenomes of the red palm weevil (Rhynchophorus ferrugineus).</title>
        <authorList>
            <person name="Jia S."/>
            <person name="Zhang X."/>
            <person name="Zhang G."/>
            <person name="Yin A."/>
            <person name="Zhang S."/>
            <person name="Li F."/>
            <person name="Wang L."/>
            <person name="Zhao D."/>
            <person name="Yun Q."/>
            <person name="Tala"/>
            <person name="Wang J."/>
            <person name="Sun G."/>
            <person name="Baabdullah M."/>
            <person name="Yu X."/>
            <person name="Hu S."/>
            <person name="Al-Mssallem I.S."/>
            <person name="Yu J."/>
        </authorList>
    </citation>
    <scope>NUCLEOTIDE SEQUENCE</scope>
</reference>
<evidence type="ECO:0000313" key="4">
    <source>
        <dbReference type="EMBL" id="AIA84466.1"/>
    </source>
</evidence>
<dbReference type="SUPFAM" id="SSF48452">
    <property type="entry name" value="TPR-like"/>
    <property type="match status" value="1"/>
</dbReference>
<organism evidence="4">
    <name type="scientific">uncultured Sphingomonas sp</name>
    <dbReference type="NCBI Taxonomy" id="158754"/>
    <lineage>
        <taxon>Bacteria</taxon>
        <taxon>Pseudomonadati</taxon>
        <taxon>Pseudomonadota</taxon>
        <taxon>Alphaproteobacteria</taxon>
        <taxon>Sphingomonadales</taxon>
        <taxon>Sphingomonadaceae</taxon>
        <taxon>Sphingomonas</taxon>
        <taxon>environmental samples</taxon>
    </lineage>
</organism>
<keyword evidence="2 3" id="KW-0802">TPR repeat</keyword>
<dbReference type="PROSITE" id="PS50005">
    <property type="entry name" value="TPR"/>
    <property type="match status" value="1"/>
</dbReference>
<proteinExistence type="predicted"/>
<dbReference type="PROSITE" id="PS50293">
    <property type="entry name" value="TPR_REGION"/>
    <property type="match status" value="2"/>
</dbReference>
<feature type="non-terminal residue" evidence="4">
    <location>
        <position position="1"/>
    </location>
</feature>
<keyword evidence="1" id="KW-0677">Repeat</keyword>
<dbReference type="EMBL" id="KF117213">
    <property type="protein sequence ID" value="AIA84466.1"/>
    <property type="molecule type" value="Genomic_DNA"/>
</dbReference>
<sequence length="152" mass="17204">ALLGCGLCAAQDGRYDDAMRWYEQALSLDPDFADAHNNMGNVLFAQDKKELALKSFERALALNPALDNAYSYKFWMHRQWCDFTSQASLEVRETLDVFDGMTVEDNPARQQRSAAAQWKKIAGMITPLALPQRVRRPGEPIRIGYFQPTSTT</sequence>
<dbReference type="SMART" id="SM00028">
    <property type="entry name" value="TPR"/>
    <property type="match status" value="2"/>
</dbReference>
<accession>A0A060BVE6</accession>
<protein>
    <submittedName>
        <fullName evidence="4">CAZy families GT41 protein</fullName>
    </submittedName>
</protein>
<dbReference type="Gene3D" id="1.25.40.10">
    <property type="entry name" value="Tetratricopeptide repeat domain"/>
    <property type="match status" value="1"/>
</dbReference>
<dbReference type="PANTHER" id="PTHR44943">
    <property type="entry name" value="CELLULOSE SYNTHASE OPERON PROTEIN C"/>
    <property type="match status" value="1"/>
</dbReference>
<name>A0A060BVE6_9SPHN</name>
<evidence type="ECO:0000256" key="2">
    <source>
        <dbReference type="ARBA" id="ARBA00022803"/>
    </source>
</evidence>
<dbReference type="InterPro" id="IPR011990">
    <property type="entry name" value="TPR-like_helical_dom_sf"/>
</dbReference>
<dbReference type="AlphaFoldDB" id="A0A060BVE6"/>
<dbReference type="PANTHER" id="PTHR44943:SF8">
    <property type="entry name" value="TPR REPEAT-CONTAINING PROTEIN MJ0263"/>
    <property type="match status" value="1"/>
</dbReference>
<feature type="repeat" description="TPR" evidence="3">
    <location>
        <begin position="33"/>
        <end position="66"/>
    </location>
</feature>
<evidence type="ECO:0000256" key="1">
    <source>
        <dbReference type="ARBA" id="ARBA00022737"/>
    </source>
</evidence>
<dbReference type="InterPro" id="IPR051685">
    <property type="entry name" value="Ycf3/AcsC/BcsC/TPR_MFPF"/>
</dbReference>
<dbReference type="InterPro" id="IPR019734">
    <property type="entry name" value="TPR_rpt"/>
</dbReference>
<dbReference type="Pfam" id="PF13414">
    <property type="entry name" value="TPR_11"/>
    <property type="match status" value="1"/>
</dbReference>